<dbReference type="Proteomes" id="UP001621706">
    <property type="component" value="Unassembled WGS sequence"/>
</dbReference>
<reference evidence="3 4" key="1">
    <citation type="submission" date="2024-02" db="EMBL/GenBank/DDBJ databases">
        <title>Comparative Genomic Analysis of Flavobacterium Species Causing Columnaris Disease of Freshwater Fish in Thailand: Insights into Virulence and Resistance Mechanisms.</title>
        <authorList>
            <person name="Nguyen D."/>
            <person name="Chokmangmeepisarn P."/>
            <person name="Khianchaikhan K."/>
            <person name="Morishita M."/>
            <person name="Bunnoy A."/>
            <person name="Rodkhum C."/>
        </authorList>
    </citation>
    <scope>NUCLEOTIDE SEQUENCE [LARGE SCALE GENOMIC DNA]</scope>
    <source>
        <strain evidence="3 4">CNRT2201</strain>
    </source>
</reference>
<accession>A0ABW8PBV1</accession>
<evidence type="ECO:0000313" key="3">
    <source>
        <dbReference type="EMBL" id="MFK7001916.1"/>
    </source>
</evidence>
<dbReference type="EMBL" id="JAZGZP010000023">
    <property type="protein sequence ID" value="MFK7001916.1"/>
    <property type="molecule type" value="Genomic_DNA"/>
</dbReference>
<name>A0ABW8PBV1_9FLAO</name>
<feature type="chain" id="PRO_5045499292" evidence="1">
    <location>
        <begin position="23"/>
        <end position="155"/>
    </location>
</feature>
<evidence type="ECO:0000256" key="1">
    <source>
        <dbReference type="SAM" id="SignalP"/>
    </source>
</evidence>
<dbReference type="InterPro" id="IPR046232">
    <property type="entry name" value="DUF6265"/>
</dbReference>
<evidence type="ECO:0000313" key="4">
    <source>
        <dbReference type="Proteomes" id="UP001621706"/>
    </source>
</evidence>
<gene>
    <name evidence="3" type="ORF">V3I07_13555</name>
</gene>
<proteinExistence type="predicted"/>
<organism evidence="3 4">
    <name type="scientific">Flavobacterium oreochromis</name>
    <dbReference type="NCBI Taxonomy" id="2906078"/>
    <lineage>
        <taxon>Bacteria</taxon>
        <taxon>Pseudomonadati</taxon>
        <taxon>Bacteroidota</taxon>
        <taxon>Flavobacteriia</taxon>
        <taxon>Flavobacteriales</taxon>
        <taxon>Flavobacteriaceae</taxon>
        <taxon>Flavobacterium</taxon>
    </lineage>
</organism>
<feature type="domain" description="DUF6265" evidence="2">
    <location>
        <begin position="33"/>
        <end position="141"/>
    </location>
</feature>
<sequence>MKSIIKISLVLLATLTLTMCNTKQNDQKTANFDWLLGNWKRTNEEKGKETFENWQKTNDTEYNGIGFTLQNNDTLSQEQMKLIQTKGKWNLLVKTPDEKDFIKFDMTELAENKFECENDTLDFPKLIKYWKNGDKMNAIVSGDSLKLSFEFERIK</sequence>
<evidence type="ECO:0000259" key="2">
    <source>
        <dbReference type="Pfam" id="PF19780"/>
    </source>
</evidence>
<keyword evidence="1" id="KW-0732">Signal</keyword>
<keyword evidence="4" id="KW-1185">Reference proteome</keyword>
<feature type="signal peptide" evidence="1">
    <location>
        <begin position="1"/>
        <end position="22"/>
    </location>
</feature>
<protein>
    <submittedName>
        <fullName evidence="3">DUF6265 family protein</fullName>
    </submittedName>
</protein>
<dbReference type="Pfam" id="PF19780">
    <property type="entry name" value="DUF6265"/>
    <property type="match status" value="1"/>
</dbReference>
<comment type="caution">
    <text evidence="3">The sequence shown here is derived from an EMBL/GenBank/DDBJ whole genome shotgun (WGS) entry which is preliminary data.</text>
</comment>
<dbReference type="RefSeq" id="WP_088401161.1">
    <property type="nucleotide sequence ID" value="NZ_JAZGZP010000023.1"/>
</dbReference>